<keyword evidence="3" id="KW-0143">Chaperone</keyword>
<evidence type="ECO:0000256" key="3">
    <source>
        <dbReference type="RuleBase" id="RU364116"/>
    </source>
</evidence>
<evidence type="ECO:0000313" key="5">
    <source>
        <dbReference type="EMBL" id="HIU96388.1"/>
    </source>
</evidence>
<proteinExistence type="inferred from homology"/>
<keyword evidence="3" id="KW-0349">Heme</keyword>
<dbReference type="InterPro" id="IPR006638">
    <property type="entry name" value="Elp3/MiaA/NifB-like_rSAM"/>
</dbReference>
<keyword evidence="3" id="KW-0411">Iron-sulfur</keyword>
<dbReference type="InterPro" id="IPR010723">
    <property type="entry name" value="HemN_C"/>
</dbReference>
<dbReference type="InterPro" id="IPR023404">
    <property type="entry name" value="rSAM_horseshoe"/>
</dbReference>
<dbReference type="GO" id="GO:0004109">
    <property type="term" value="F:coproporphyrinogen oxidase activity"/>
    <property type="evidence" value="ECO:0007669"/>
    <property type="project" value="InterPro"/>
</dbReference>
<dbReference type="PANTHER" id="PTHR13932">
    <property type="entry name" value="COPROPORPHYRINIGEN III OXIDASE"/>
    <property type="match status" value="1"/>
</dbReference>
<dbReference type="SFLD" id="SFLDG01065">
    <property type="entry name" value="anaerobic_coproporphyrinogen-I"/>
    <property type="match status" value="1"/>
</dbReference>
<dbReference type="Pfam" id="PF06969">
    <property type="entry name" value="HemN_C"/>
    <property type="match status" value="1"/>
</dbReference>
<keyword evidence="3" id="KW-0408">Iron</keyword>
<dbReference type="SMART" id="SM00729">
    <property type="entry name" value="Elp3"/>
    <property type="match status" value="1"/>
</dbReference>
<accession>A0A9D1N772</accession>
<dbReference type="Proteomes" id="UP000824130">
    <property type="component" value="Unassembled WGS sequence"/>
</dbReference>
<dbReference type="SFLD" id="SFLDF00562">
    <property type="entry name" value="HemN-like__clustered_with_heat"/>
    <property type="match status" value="1"/>
</dbReference>
<dbReference type="CDD" id="cd01335">
    <property type="entry name" value="Radical_SAM"/>
    <property type="match status" value="1"/>
</dbReference>
<dbReference type="GO" id="GO:0006779">
    <property type="term" value="P:porphyrin-containing compound biosynthetic process"/>
    <property type="evidence" value="ECO:0007669"/>
    <property type="project" value="InterPro"/>
</dbReference>
<dbReference type="InterPro" id="IPR058240">
    <property type="entry name" value="rSAM_sf"/>
</dbReference>
<dbReference type="EMBL" id="DVOB01000147">
    <property type="protein sequence ID" value="HIU96388.1"/>
    <property type="molecule type" value="Genomic_DNA"/>
</dbReference>
<dbReference type="SUPFAM" id="SSF102114">
    <property type="entry name" value="Radical SAM enzymes"/>
    <property type="match status" value="1"/>
</dbReference>
<dbReference type="GO" id="GO:0005737">
    <property type="term" value="C:cytoplasm"/>
    <property type="evidence" value="ECO:0007669"/>
    <property type="project" value="UniProtKB-SubCell"/>
</dbReference>
<comment type="caution">
    <text evidence="5">The sequence shown here is derived from an EMBL/GenBank/DDBJ whole genome shotgun (WGS) entry which is preliminary data.</text>
</comment>
<dbReference type="GO" id="GO:0051539">
    <property type="term" value="F:4 iron, 4 sulfur cluster binding"/>
    <property type="evidence" value="ECO:0007669"/>
    <property type="project" value="UniProtKB-UniRule"/>
</dbReference>
<evidence type="ECO:0000256" key="2">
    <source>
        <dbReference type="ARBA" id="ARBA00017228"/>
    </source>
</evidence>
<dbReference type="PROSITE" id="PS51918">
    <property type="entry name" value="RADICAL_SAM"/>
    <property type="match status" value="1"/>
</dbReference>
<protein>
    <recommendedName>
        <fullName evidence="2 3">Heme chaperone HemW</fullName>
    </recommendedName>
</protein>
<keyword evidence="3" id="KW-0004">4Fe-4S</keyword>
<sequence>MTTTNKLGLYLHIPFCARKCRYCDFLSFGCGDSKVLSEYAAALMREIEIRSERWRYREVDSVYIGGGTPSLLSEWDMGKILDSLRDNFNIDEDAEITIEANPATLSDEKMERYLRKGVNRLSIGVQSFDNQILNVLGRIHSKNDAFYSFQRAKKAGFENINLDIMFGIPGQTMKMWKDTVRQCVFLRPEHISLYSLQIEEGTEMYRMVYEDGIMEPVPEITDREMYHTALRMMRRAGYDHYEISNAALPGHRSRHNMKYWSYDEYMGLGLGASSFLEGSRFKNCSGMGDYIRAIKEGAEPVDGNSVENYTQREEMGIFIFTGLRKAEGIELGQFRKVFGQELFQVYDRKILDRYKGMLILDGDRLYLSEHGMDISNRIMTEFV</sequence>
<name>A0A9D1N772_9FIRM</name>
<dbReference type="AlphaFoldDB" id="A0A9D1N772"/>
<evidence type="ECO:0000256" key="1">
    <source>
        <dbReference type="ARBA" id="ARBA00006100"/>
    </source>
</evidence>
<dbReference type="SFLD" id="SFLDS00029">
    <property type="entry name" value="Radical_SAM"/>
    <property type="match status" value="1"/>
</dbReference>
<dbReference type="PANTHER" id="PTHR13932:SF5">
    <property type="entry name" value="RADICAL S-ADENOSYL METHIONINE DOMAIN-CONTAINING PROTEIN 1, MITOCHONDRIAL"/>
    <property type="match status" value="1"/>
</dbReference>
<comment type="similarity">
    <text evidence="1">Belongs to the anaerobic coproporphyrinogen-III oxidase family. HemW subfamily.</text>
</comment>
<keyword evidence="3" id="KW-0963">Cytoplasm</keyword>
<dbReference type="InterPro" id="IPR004559">
    <property type="entry name" value="HemW-like"/>
</dbReference>
<comment type="function">
    <text evidence="3">Probably acts as a heme chaperone, transferring heme to an unknown acceptor. Binds one molecule of heme per monomer, possibly covalently. Binds 1 [4Fe-4S] cluster. The cluster is coordinated with 3 cysteines and an exchangeable S-adenosyl-L-methionine.</text>
</comment>
<comment type="subcellular location">
    <subcellularLocation>
        <location evidence="3">Cytoplasm</location>
    </subcellularLocation>
</comment>
<reference evidence="5" key="1">
    <citation type="submission" date="2020-10" db="EMBL/GenBank/DDBJ databases">
        <authorList>
            <person name="Gilroy R."/>
        </authorList>
    </citation>
    <scope>NUCLEOTIDE SEQUENCE</scope>
    <source>
        <strain evidence="5">ChiSjej4B22-8349</strain>
    </source>
</reference>
<dbReference type="InterPro" id="IPR034505">
    <property type="entry name" value="Coproporphyrinogen-III_oxidase"/>
</dbReference>
<dbReference type="NCBIfam" id="TIGR00539">
    <property type="entry name" value="hemN_rel"/>
    <property type="match status" value="1"/>
</dbReference>
<keyword evidence="3" id="KW-0949">S-adenosyl-L-methionine</keyword>
<dbReference type="GO" id="GO:0046872">
    <property type="term" value="F:metal ion binding"/>
    <property type="evidence" value="ECO:0007669"/>
    <property type="project" value="UniProtKB-UniRule"/>
</dbReference>
<gene>
    <name evidence="5" type="primary">hemW</name>
    <name evidence="5" type="ORF">IAD25_06775</name>
</gene>
<evidence type="ECO:0000259" key="4">
    <source>
        <dbReference type="PROSITE" id="PS51918"/>
    </source>
</evidence>
<feature type="domain" description="Radical SAM core" evidence="4">
    <location>
        <begin position="1"/>
        <end position="239"/>
    </location>
</feature>
<dbReference type="SFLD" id="SFLDG01082">
    <property type="entry name" value="B12-binding_domain_containing"/>
    <property type="match status" value="1"/>
</dbReference>
<reference evidence="5" key="2">
    <citation type="journal article" date="2021" name="PeerJ">
        <title>Extensive microbial diversity within the chicken gut microbiome revealed by metagenomics and culture.</title>
        <authorList>
            <person name="Gilroy R."/>
            <person name="Ravi A."/>
            <person name="Getino M."/>
            <person name="Pursley I."/>
            <person name="Horton D.L."/>
            <person name="Alikhan N.F."/>
            <person name="Baker D."/>
            <person name="Gharbi K."/>
            <person name="Hall N."/>
            <person name="Watson M."/>
            <person name="Adriaenssens E.M."/>
            <person name="Foster-Nyarko E."/>
            <person name="Jarju S."/>
            <person name="Secka A."/>
            <person name="Antonio M."/>
            <person name="Oren A."/>
            <person name="Chaudhuri R.R."/>
            <person name="La Ragione R."/>
            <person name="Hildebrand F."/>
            <person name="Pallen M.J."/>
        </authorList>
    </citation>
    <scope>NUCLEOTIDE SEQUENCE</scope>
    <source>
        <strain evidence="5">ChiSjej4B22-8349</strain>
    </source>
</reference>
<dbReference type="SFLD" id="SFLDF00288">
    <property type="entry name" value="HemN-like__clustered_with_nucl"/>
    <property type="match status" value="1"/>
</dbReference>
<dbReference type="Pfam" id="PF04055">
    <property type="entry name" value="Radical_SAM"/>
    <property type="match status" value="1"/>
</dbReference>
<keyword evidence="3" id="KW-0479">Metal-binding</keyword>
<dbReference type="Gene3D" id="3.80.30.20">
    <property type="entry name" value="tm_1862 like domain"/>
    <property type="match status" value="1"/>
</dbReference>
<organism evidence="5 6">
    <name type="scientific">Candidatus Allocopromorpha excrementipullorum</name>
    <dbReference type="NCBI Taxonomy" id="2840743"/>
    <lineage>
        <taxon>Bacteria</taxon>
        <taxon>Bacillati</taxon>
        <taxon>Bacillota</taxon>
        <taxon>Clostridia</taxon>
        <taxon>Eubacteriales</taxon>
        <taxon>Eubacteriaceae</taxon>
        <taxon>Eubacteriaceae incertae sedis</taxon>
        <taxon>Candidatus Allocopromorpha</taxon>
    </lineage>
</organism>
<dbReference type="InterPro" id="IPR007197">
    <property type="entry name" value="rSAM"/>
</dbReference>
<evidence type="ECO:0000313" key="6">
    <source>
        <dbReference type="Proteomes" id="UP000824130"/>
    </source>
</evidence>